<gene>
    <name evidence="2" type="ORF">AK812_SmicGene2750</name>
</gene>
<evidence type="ECO:0000313" key="2">
    <source>
        <dbReference type="EMBL" id="OLQ13259.1"/>
    </source>
</evidence>
<evidence type="ECO:0000313" key="3">
    <source>
        <dbReference type="Proteomes" id="UP000186817"/>
    </source>
</evidence>
<feature type="compositionally biased region" description="Basic and acidic residues" evidence="1">
    <location>
        <begin position="1578"/>
        <end position="1619"/>
    </location>
</feature>
<evidence type="ECO:0000256" key="1">
    <source>
        <dbReference type="SAM" id="MobiDB-lite"/>
    </source>
</evidence>
<sequence length="1763" mass="197179">MGDHGAQDPEKGFKIEALAERSDDEKPRTLKVYNSDLVNNYSLVREFLVEFSPHVPTLATFECAFILLSISLNIHGETVYHMRGGKGQCRERGRVEAARFRSMVQHVSKIVRKNKTGRSKQVDVLKKIFRTKAGLEDPAPEAVEEGDDYEEIKEPDPALEEADNLAAMLSPRKLVLRGAHVMQKMNLTPQPAEAVAADTLPVVENAEDDAPVQSSFATKETRPFDCNDIAAFDHQCSSATFQRVHFIDYVTQYCNKTSGHRLRDLECLELFSGFGCAVAKAFRDRWAGAYTGLGNVSYPECKAIVMVQGHRPGDAQPGDDAVLLKPNDLMWVYMLAALGLDLQQTWCEGNLEELKRKCLTAFAIIMVWSGESLYRVGGEGHGGSIMVYNSDLVNNYSLVREFLVEFSPHVPTLATFECAFILLSISLNIHGETVYHMRGGKGQCREWGRVEAARFRSMVQHVSKIARKNKTGRSKQVDVLKKIFRTKAGLEDPAPEAVEEGDDHEEIREPDPALEEADNLAAMLSPRKLVLRGAHVMQKMNLTPQPAEAVAADTLPVVENAEDDRAPLILQRAETPKEFMGIDRYARFDHISELQDHVRMGMREAAVDDENRKIKKKRARAPKQEEPVQMEKAKDDDEDAPAAGKKTRKTRLNKLLKGSTPKKKASSSNTKKSPKKHSPRKMKKVLDNLEKVKELEAELPGMAPPETISNQSFTRHPEKALRGRASPIGIILLAQNFYVKKVVVASDALPADKKHGCTIPWHLYGIKEGPFDCNDIAAFEQQYSSATFQRVHFIDYVTQYCDKTNGHRLRDARLQEDLECLELFSGFGCAVAKAFRDRQQYDKKKDADLESLTSTTGFLRAVLYILRMWAGAYTGLGNVSYPECKAIVMVQGLEFIWQSATDPEMPSLARVLESGYQDLQQTWCEGNLEELKRKCLTAFAIIMVWSGDVEPLVSKGGFQFDSWRTMAPKPGAGAKQAAKKKKDEDFDMEKEMKDVLQRCNSKLSKSNWEALLGVITNQVAMVNLAAAFEHVASSPPIRSSYQKKLRVASPGPVVEETLRDMDISQQGELLESCRDLAANEDDMDVSGSQPPIPVGPGNPASQCRDVLAGSQGPQSEEVAGCPGPVLKTHLFEKSPDPMQKALNPKKSQDPMHEALNPEKSQDPMQKALNPEKSQDPMHETLNPEKSQDPMHKALNPEKSQDPMHKALNPEKSQDPMPKTHNPEKSQDPMLKAQQQQQAGPRHLDSQSTVGLNEKASPNKAAMLCGAVLKHGLLDADATDGENPPRKLLDYIFRNGVVTVQNMDEVTRAAEVLRWTWAIGSMQSYDFEQLDPEHGYMAKVLHGFATDLSKQQAVVEQASKEYQKSAKIITDLGEKKRGQLDLSMDTHKLQVLLEKINSWVEVKLRENQGKVMEEQAKVTQFETYFGVSLMDILGVVEQECDNRCVTLDENAESLITGDLDAQLQALMLESQGADGAAGCAATPGPQESTKLLAVKEEMQVPADKPPPGACQSHAGTDEAAAKEAKRLQHNARVTFDRKIKSGNCPPLIQEAQKKVLDRSKGKESMWSFKSLREKYGRRTAERIRDNKKSKELSRDPAREPRPHWFTHPEEPPKEKPKAKESFTNARRSLQAVKEVPIDMVDVPIKPERGMQKSVIKSMPVVLPHRLVPWLVRMNRWSAISDKAVQDYWSHHELHSATSAPTGLHHPCWLWGDDVRYGKRFNQKVMVCMMGHVLDCNRDSYLRAQPWNGYDRRLHAAGGMEKCTS</sequence>
<comment type="caution">
    <text evidence="2">The sequence shown here is derived from an EMBL/GenBank/DDBJ whole genome shotgun (WGS) entry which is preliminary data.</text>
</comment>
<feature type="region of interest" description="Disordered" evidence="1">
    <location>
        <begin position="491"/>
        <end position="512"/>
    </location>
</feature>
<dbReference type="OrthoDB" id="10692555at2759"/>
<feature type="region of interest" description="Disordered" evidence="1">
    <location>
        <begin position="1578"/>
        <end position="1621"/>
    </location>
</feature>
<protein>
    <submittedName>
        <fullName evidence="2">Uncharacterized protein</fullName>
    </submittedName>
</protein>
<feature type="compositionally biased region" description="Acidic residues" evidence="1">
    <location>
        <begin position="493"/>
        <end position="504"/>
    </location>
</feature>
<feature type="compositionally biased region" description="Basic and acidic residues" evidence="1">
    <location>
        <begin position="1146"/>
        <end position="1161"/>
    </location>
</feature>
<feature type="region of interest" description="Disordered" evidence="1">
    <location>
        <begin position="1081"/>
        <end position="1251"/>
    </location>
</feature>
<reference evidence="2 3" key="1">
    <citation type="submission" date="2016-02" db="EMBL/GenBank/DDBJ databases">
        <title>Genome analysis of coral dinoflagellate symbionts highlights evolutionary adaptations to a symbiotic lifestyle.</title>
        <authorList>
            <person name="Aranda M."/>
            <person name="Li Y."/>
            <person name="Liew Y.J."/>
            <person name="Baumgarten S."/>
            <person name="Simakov O."/>
            <person name="Wilson M."/>
            <person name="Piel J."/>
            <person name="Ashoor H."/>
            <person name="Bougouffa S."/>
            <person name="Bajic V.B."/>
            <person name="Ryu T."/>
            <person name="Ravasi T."/>
            <person name="Bayer T."/>
            <person name="Micklem G."/>
            <person name="Kim H."/>
            <person name="Bhak J."/>
            <person name="Lajeunesse T.C."/>
            <person name="Voolstra C.R."/>
        </authorList>
    </citation>
    <scope>NUCLEOTIDE SEQUENCE [LARGE SCALE GENOMIC DNA]</scope>
    <source>
        <strain evidence="2 3">CCMP2467</strain>
    </source>
</reference>
<dbReference type="EMBL" id="LSRX01000030">
    <property type="protein sequence ID" value="OLQ13259.1"/>
    <property type="molecule type" value="Genomic_DNA"/>
</dbReference>
<feature type="compositionally biased region" description="Basic and acidic residues" evidence="1">
    <location>
        <begin position="1172"/>
        <end position="1213"/>
    </location>
</feature>
<name>A0A1Q9F0T6_SYMMI</name>
<proteinExistence type="predicted"/>
<feature type="compositionally biased region" description="Basic and acidic residues" evidence="1">
    <location>
        <begin position="622"/>
        <end position="635"/>
    </location>
</feature>
<organism evidence="2 3">
    <name type="scientific">Symbiodinium microadriaticum</name>
    <name type="common">Dinoflagellate</name>
    <name type="synonym">Zooxanthella microadriatica</name>
    <dbReference type="NCBI Taxonomy" id="2951"/>
    <lineage>
        <taxon>Eukaryota</taxon>
        <taxon>Sar</taxon>
        <taxon>Alveolata</taxon>
        <taxon>Dinophyceae</taxon>
        <taxon>Suessiales</taxon>
        <taxon>Symbiodiniaceae</taxon>
        <taxon>Symbiodinium</taxon>
    </lineage>
</organism>
<dbReference type="Proteomes" id="UP000186817">
    <property type="component" value="Unassembled WGS sequence"/>
</dbReference>
<feature type="region of interest" description="Disordered" evidence="1">
    <location>
        <begin position="608"/>
        <end position="682"/>
    </location>
</feature>
<feature type="compositionally biased region" description="Basic residues" evidence="1">
    <location>
        <begin position="672"/>
        <end position="682"/>
    </location>
</feature>
<feature type="compositionally biased region" description="Basic residues" evidence="1">
    <location>
        <begin position="645"/>
        <end position="665"/>
    </location>
</feature>
<keyword evidence="3" id="KW-1185">Reference proteome</keyword>
<accession>A0A1Q9F0T6</accession>